<evidence type="ECO:0000313" key="1">
    <source>
        <dbReference type="EMBL" id="KAF8571798.1"/>
    </source>
</evidence>
<accession>A0A8T0DXC4</accession>
<gene>
    <name evidence="1" type="ORF">P879_04847</name>
</gene>
<sequence length="226" mass="25805">MFSVTVHQIQADFLPICFYTFCELNGSDIVDRLAKYDRHKCPPESPEVVQGELRASAHLTAKQIREMVGRLSAYNDATAPPEAGSRRMQLGYGRYDYLSQSHSRADEKMLNTSEIEVLMNRLQPPVVNHGPLSDTVQMPLKQKCREEATTEIVEKLAFCDFKKCPVESSRGRQPLGFNRYDYGPSVNFQQYEARKVTKKELENIVDRLTTFDVTKTPPESRGPRKI</sequence>
<reference evidence="1 2" key="1">
    <citation type="submission" date="2019-07" db="EMBL/GenBank/DDBJ databases">
        <title>Annotation for the trematode Paragonimus westermani.</title>
        <authorList>
            <person name="Choi Y.-J."/>
        </authorList>
    </citation>
    <scope>NUCLEOTIDE SEQUENCE [LARGE SCALE GENOMIC DNA]</scope>
    <source>
        <strain evidence="1">180907_Pwestermani</strain>
    </source>
</reference>
<protein>
    <submittedName>
        <fullName evidence="1">Uncharacterized protein</fullName>
    </submittedName>
</protein>
<organism evidence="1 2">
    <name type="scientific">Paragonimus westermani</name>
    <dbReference type="NCBI Taxonomy" id="34504"/>
    <lineage>
        <taxon>Eukaryota</taxon>
        <taxon>Metazoa</taxon>
        <taxon>Spiralia</taxon>
        <taxon>Lophotrochozoa</taxon>
        <taxon>Platyhelminthes</taxon>
        <taxon>Trematoda</taxon>
        <taxon>Digenea</taxon>
        <taxon>Plagiorchiida</taxon>
        <taxon>Troglotremata</taxon>
        <taxon>Troglotrematidae</taxon>
        <taxon>Paragonimus</taxon>
    </lineage>
</organism>
<dbReference type="Proteomes" id="UP000699462">
    <property type="component" value="Unassembled WGS sequence"/>
</dbReference>
<keyword evidence="2" id="KW-1185">Reference proteome</keyword>
<name>A0A8T0DXC4_9TREM</name>
<dbReference type="EMBL" id="JTDF01000314">
    <property type="protein sequence ID" value="KAF8571798.1"/>
    <property type="molecule type" value="Genomic_DNA"/>
</dbReference>
<proteinExistence type="predicted"/>
<dbReference type="AlphaFoldDB" id="A0A8T0DXC4"/>
<evidence type="ECO:0000313" key="2">
    <source>
        <dbReference type="Proteomes" id="UP000699462"/>
    </source>
</evidence>
<dbReference type="OrthoDB" id="6085853at2759"/>
<comment type="caution">
    <text evidence="1">The sequence shown here is derived from an EMBL/GenBank/DDBJ whole genome shotgun (WGS) entry which is preliminary data.</text>
</comment>